<dbReference type="InterPro" id="IPR011234">
    <property type="entry name" value="Fumarylacetoacetase-like_C"/>
</dbReference>
<evidence type="ECO:0000259" key="2">
    <source>
        <dbReference type="Pfam" id="PF01557"/>
    </source>
</evidence>
<dbReference type="Pfam" id="PF01557">
    <property type="entry name" value="FAA_hydrolase"/>
    <property type="match status" value="1"/>
</dbReference>
<comment type="caution">
    <text evidence="3">The sequence shown here is derived from an EMBL/GenBank/DDBJ whole genome shotgun (WGS) entry which is preliminary data.</text>
</comment>
<dbReference type="PANTHER" id="PTHR30143">
    <property type="entry name" value="ACID HYDRATASE"/>
    <property type="match status" value="1"/>
</dbReference>
<organism evidence="3 4">
    <name type="scientific">Bosea rubneri</name>
    <dbReference type="NCBI Taxonomy" id="3075434"/>
    <lineage>
        <taxon>Bacteria</taxon>
        <taxon>Pseudomonadati</taxon>
        <taxon>Pseudomonadota</taxon>
        <taxon>Alphaproteobacteria</taxon>
        <taxon>Hyphomicrobiales</taxon>
        <taxon>Boseaceae</taxon>
        <taxon>Bosea</taxon>
    </lineage>
</organism>
<evidence type="ECO:0000313" key="3">
    <source>
        <dbReference type="EMBL" id="MDU0340650.1"/>
    </source>
</evidence>
<dbReference type="EMBL" id="JAWDID010000015">
    <property type="protein sequence ID" value="MDU0340650.1"/>
    <property type="molecule type" value="Genomic_DNA"/>
</dbReference>
<keyword evidence="1" id="KW-0456">Lyase</keyword>
<dbReference type="GO" id="GO:0016787">
    <property type="term" value="F:hydrolase activity"/>
    <property type="evidence" value="ECO:0007669"/>
    <property type="project" value="UniProtKB-KW"/>
</dbReference>
<dbReference type="PANTHER" id="PTHR30143:SF0">
    <property type="entry name" value="2-KETO-4-PENTENOATE HYDRATASE"/>
    <property type="match status" value="1"/>
</dbReference>
<name>A0ABU3S8G8_9HYPH</name>
<proteinExistence type="predicted"/>
<gene>
    <name evidence="3" type="ORF">RKE40_12185</name>
</gene>
<reference evidence="3 4" key="1">
    <citation type="submission" date="2023-09" db="EMBL/GenBank/DDBJ databases">
        <title>Whole genome shotgun sequencing (WGS) of Bosea sp. ZW T0_25, isolated from stored onions (Allium cepa).</title>
        <authorList>
            <person name="Stoll D.A."/>
            <person name="Huch M."/>
        </authorList>
    </citation>
    <scope>NUCLEOTIDE SEQUENCE [LARGE SCALE GENOMIC DNA]</scope>
    <source>
        <strain evidence="3 4">ZW T0_25</strain>
    </source>
</reference>
<accession>A0ABU3S8G8</accession>
<dbReference type="Gene3D" id="3.90.850.10">
    <property type="entry name" value="Fumarylacetoacetase-like, C-terminal domain"/>
    <property type="match status" value="1"/>
</dbReference>
<feature type="domain" description="Fumarylacetoacetase-like C-terminal" evidence="2">
    <location>
        <begin position="93"/>
        <end position="261"/>
    </location>
</feature>
<sequence length="264" mass="27051">MPETEAIDALAETIATARLARTPLPAQGGKAPPDVAQAYAVQGAVHRRLAASRFGRRSGWKIGCTTPVMQDYLGIGHPCAAGLFAGSSHASGAVLRHGDFVRVGVECEIAVRLAHDLAGEGATADSVRGAVGAVMAAIEIVDDRYVDWQTIGTPMLIADDFFAAGCVLGAALAPDALPDLAGLHGRTLVDGVEVGTGVGADVLGHPYTALAWLADHALARGEPLRAGETVLLGSLVKTQWVPPGATVRVEIEALGAVEAQFAVG</sequence>
<dbReference type="Proteomes" id="UP001254257">
    <property type="component" value="Unassembled WGS sequence"/>
</dbReference>
<keyword evidence="4" id="KW-1185">Reference proteome</keyword>
<keyword evidence="3" id="KW-0378">Hydrolase</keyword>
<dbReference type="SUPFAM" id="SSF56529">
    <property type="entry name" value="FAH"/>
    <property type="match status" value="1"/>
</dbReference>
<dbReference type="InterPro" id="IPR036663">
    <property type="entry name" value="Fumarylacetoacetase_C_sf"/>
</dbReference>
<dbReference type="InterPro" id="IPR050772">
    <property type="entry name" value="Hydratase-Decarb/MhpD_sf"/>
</dbReference>
<dbReference type="RefSeq" id="WP_316018505.1">
    <property type="nucleotide sequence ID" value="NZ_JAWDID010000015.1"/>
</dbReference>
<evidence type="ECO:0000313" key="4">
    <source>
        <dbReference type="Proteomes" id="UP001254257"/>
    </source>
</evidence>
<evidence type="ECO:0000256" key="1">
    <source>
        <dbReference type="ARBA" id="ARBA00023239"/>
    </source>
</evidence>
<protein>
    <submittedName>
        <fullName evidence="3">Fumarylacetoacetate hydrolase family protein</fullName>
    </submittedName>
</protein>